<evidence type="ECO:0000313" key="1">
    <source>
        <dbReference type="EMBL" id="KAB8190643.1"/>
    </source>
</evidence>
<dbReference type="Proteomes" id="UP000312512">
    <property type="component" value="Unassembled WGS sequence"/>
</dbReference>
<dbReference type="OrthoDB" id="3539773at2"/>
<proteinExistence type="predicted"/>
<comment type="caution">
    <text evidence="1">The sequence shown here is derived from an EMBL/GenBank/DDBJ whole genome shotgun (WGS) entry which is preliminary data.</text>
</comment>
<protein>
    <submittedName>
        <fullName evidence="1">Uncharacterized protein</fullName>
    </submittedName>
</protein>
<keyword evidence="2" id="KW-1185">Reference proteome</keyword>
<name>A0A5C4VXM9_9ACTN</name>
<organism evidence="1 2">
    <name type="scientific">Nonomuraea phyllanthi</name>
    <dbReference type="NCBI Taxonomy" id="2219224"/>
    <lineage>
        <taxon>Bacteria</taxon>
        <taxon>Bacillati</taxon>
        <taxon>Actinomycetota</taxon>
        <taxon>Actinomycetes</taxon>
        <taxon>Streptosporangiales</taxon>
        <taxon>Streptosporangiaceae</taxon>
        <taxon>Nonomuraea</taxon>
    </lineage>
</organism>
<sequence length="146" mass="16792">MRTIAKLIVGTVLSGAVATGIAAAPAASASAATASAATTVSASQSTFVGWKRFERGDGRFEYRWGRSNGRYWLDFRMWDRDRHDHSYSFFDVYYKRDGRWYHYKRFTSKDFFSTRIVFGKHVDDFRIRGGYGHGGHYGWGGYHTYR</sequence>
<evidence type="ECO:0000313" key="2">
    <source>
        <dbReference type="Proteomes" id="UP000312512"/>
    </source>
</evidence>
<accession>A0A5C4VXM9</accession>
<gene>
    <name evidence="1" type="ORF">FH608_034600</name>
</gene>
<dbReference type="RefSeq" id="WP_139634577.1">
    <property type="nucleotide sequence ID" value="NZ_VDLX02000015.1"/>
</dbReference>
<dbReference type="EMBL" id="VDLX02000015">
    <property type="protein sequence ID" value="KAB8190643.1"/>
    <property type="molecule type" value="Genomic_DNA"/>
</dbReference>
<reference evidence="1 2" key="1">
    <citation type="submission" date="2019-10" db="EMBL/GenBank/DDBJ databases">
        <title>Nonomuraea sp. nov., isolated from Phyllanthus amarus.</title>
        <authorList>
            <person name="Klykleung N."/>
            <person name="Tanasupawat S."/>
        </authorList>
    </citation>
    <scope>NUCLEOTIDE SEQUENCE [LARGE SCALE GENOMIC DNA]</scope>
    <source>
        <strain evidence="1 2">PA1-10</strain>
    </source>
</reference>
<dbReference type="AlphaFoldDB" id="A0A5C4VXM9"/>